<dbReference type="Pfam" id="PF03466">
    <property type="entry name" value="LysR_substrate"/>
    <property type="match status" value="1"/>
</dbReference>
<evidence type="ECO:0000259" key="6">
    <source>
        <dbReference type="PROSITE" id="PS50931"/>
    </source>
</evidence>
<name>A0A6N7PYI7_9BACT</name>
<dbReference type="Gene3D" id="3.40.190.10">
    <property type="entry name" value="Periplasmic binding protein-like II"/>
    <property type="match status" value="2"/>
</dbReference>
<dbReference type="AlphaFoldDB" id="A0A6N7PYI7"/>
<feature type="compositionally biased region" description="Basic and acidic residues" evidence="5">
    <location>
        <begin position="102"/>
        <end position="112"/>
    </location>
</feature>
<dbReference type="InterPro" id="IPR036390">
    <property type="entry name" value="WH_DNA-bd_sf"/>
</dbReference>
<dbReference type="PANTHER" id="PTHR30118:SF15">
    <property type="entry name" value="TRANSCRIPTIONAL REGULATORY PROTEIN"/>
    <property type="match status" value="1"/>
</dbReference>
<reference evidence="7 8" key="1">
    <citation type="submission" date="2019-10" db="EMBL/GenBank/DDBJ databases">
        <title>A soil myxobacterium in the family Polyangiaceae.</title>
        <authorList>
            <person name="Li Y."/>
            <person name="Wang J."/>
        </authorList>
    </citation>
    <scope>NUCLEOTIDE SEQUENCE [LARGE SCALE GENOMIC DNA]</scope>
    <source>
        <strain evidence="7 8">DSM 14734</strain>
    </source>
</reference>
<organism evidence="7 8">
    <name type="scientific">Polyangium spumosum</name>
    <dbReference type="NCBI Taxonomy" id="889282"/>
    <lineage>
        <taxon>Bacteria</taxon>
        <taxon>Pseudomonadati</taxon>
        <taxon>Myxococcota</taxon>
        <taxon>Polyangia</taxon>
        <taxon>Polyangiales</taxon>
        <taxon>Polyangiaceae</taxon>
        <taxon>Polyangium</taxon>
    </lineage>
</organism>
<dbReference type="InterPro" id="IPR000847">
    <property type="entry name" value="LysR_HTH_N"/>
</dbReference>
<dbReference type="InterPro" id="IPR037402">
    <property type="entry name" value="YidZ_PBP2"/>
</dbReference>
<feature type="compositionally biased region" description="Basic and acidic residues" evidence="5">
    <location>
        <begin position="85"/>
        <end position="94"/>
    </location>
</feature>
<evidence type="ECO:0000313" key="8">
    <source>
        <dbReference type="Proteomes" id="UP000440224"/>
    </source>
</evidence>
<dbReference type="InterPro" id="IPR050389">
    <property type="entry name" value="LysR-type_TF"/>
</dbReference>
<feature type="domain" description="HTH lysR-type" evidence="6">
    <location>
        <begin position="125"/>
        <end position="182"/>
    </location>
</feature>
<evidence type="ECO:0000256" key="1">
    <source>
        <dbReference type="ARBA" id="ARBA00009437"/>
    </source>
</evidence>
<dbReference type="CDD" id="cd08417">
    <property type="entry name" value="PBP2_Nitroaromatics_like"/>
    <property type="match status" value="1"/>
</dbReference>
<keyword evidence="4" id="KW-0804">Transcription</keyword>
<evidence type="ECO:0000256" key="3">
    <source>
        <dbReference type="ARBA" id="ARBA00023125"/>
    </source>
</evidence>
<evidence type="ECO:0000313" key="7">
    <source>
        <dbReference type="EMBL" id="MRG95335.1"/>
    </source>
</evidence>
<gene>
    <name evidence="7" type="ORF">GF068_25955</name>
</gene>
<dbReference type="PROSITE" id="PS50931">
    <property type="entry name" value="HTH_LYSR"/>
    <property type="match status" value="1"/>
</dbReference>
<dbReference type="OrthoDB" id="5317428at2"/>
<comment type="similarity">
    <text evidence="1">Belongs to the LysR transcriptional regulatory family.</text>
</comment>
<evidence type="ECO:0000256" key="4">
    <source>
        <dbReference type="ARBA" id="ARBA00023163"/>
    </source>
</evidence>
<dbReference type="Gene3D" id="1.10.10.10">
    <property type="entry name" value="Winged helix-like DNA-binding domain superfamily/Winged helix DNA-binding domain"/>
    <property type="match status" value="1"/>
</dbReference>
<dbReference type="InterPro" id="IPR005119">
    <property type="entry name" value="LysR_subst-bd"/>
</dbReference>
<protein>
    <submittedName>
        <fullName evidence="7">LysR family transcriptional regulator</fullName>
    </submittedName>
</protein>
<keyword evidence="3" id="KW-0238">DNA-binding</keyword>
<dbReference type="InterPro" id="IPR036388">
    <property type="entry name" value="WH-like_DNA-bd_sf"/>
</dbReference>
<evidence type="ECO:0000256" key="5">
    <source>
        <dbReference type="SAM" id="MobiDB-lite"/>
    </source>
</evidence>
<evidence type="ECO:0000256" key="2">
    <source>
        <dbReference type="ARBA" id="ARBA00023015"/>
    </source>
</evidence>
<keyword evidence="8" id="KW-1185">Reference proteome</keyword>
<dbReference type="PANTHER" id="PTHR30118">
    <property type="entry name" value="HTH-TYPE TRANSCRIPTIONAL REGULATOR LEUO-RELATED"/>
    <property type="match status" value="1"/>
</dbReference>
<dbReference type="SUPFAM" id="SSF46785">
    <property type="entry name" value="Winged helix' DNA-binding domain"/>
    <property type="match status" value="1"/>
</dbReference>
<comment type="caution">
    <text evidence="7">The sequence shown here is derived from an EMBL/GenBank/DDBJ whole genome shotgun (WGS) entry which is preliminary data.</text>
</comment>
<dbReference type="GO" id="GO:0003677">
    <property type="term" value="F:DNA binding"/>
    <property type="evidence" value="ECO:0007669"/>
    <property type="project" value="UniProtKB-KW"/>
</dbReference>
<sequence>MIDEEATVRQLLCRPFVFAGGEQREVVDRDVPALEHVHAQGGRRVRRLRRAGATDDEQRAGEGRACARDDLEELAPQVTTEMKTEVEHAREPRRSRVMRPSHHADSSHSLSEYHDPMSAPALDSLDLNKLVALEALLRHQSVSAAARELGLTQPTLSQLLAQVRLVFDDPLLVRTGNRMVATSRAAALRGPLADAITSVRRLGQEAVFVPGSAVARLRVACTDFVAGLVMPAVVRRLRAEAPGLHVELQNWGARRAETLATDELDLGIGTGSRPLSGIYQRKLFTDEFVCIADKNNRAAHRNWTPAGFASLPHAQLSVKGVGTGAVDAALAEQGLSRTVAVSLPHFWLAADFILGTDLVLTVPRRLCAALTARSPGLKHVPLPLCVQGFTATLLWHERRHHDPAHRWLRDGIVEAAQRV</sequence>
<dbReference type="Pfam" id="PF00126">
    <property type="entry name" value="HTH_1"/>
    <property type="match status" value="1"/>
</dbReference>
<dbReference type="Proteomes" id="UP000440224">
    <property type="component" value="Unassembled WGS sequence"/>
</dbReference>
<accession>A0A6N7PYI7</accession>
<dbReference type="EMBL" id="WJIE01000007">
    <property type="protein sequence ID" value="MRG95335.1"/>
    <property type="molecule type" value="Genomic_DNA"/>
</dbReference>
<keyword evidence="2" id="KW-0805">Transcription regulation</keyword>
<dbReference type="SUPFAM" id="SSF53850">
    <property type="entry name" value="Periplasmic binding protein-like II"/>
    <property type="match status" value="1"/>
</dbReference>
<feature type="region of interest" description="Disordered" evidence="5">
    <location>
        <begin position="85"/>
        <end position="112"/>
    </location>
</feature>
<dbReference type="GO" id="GO:0003700">
    <property type="term" value="F:DNA-binding transcription factor activity"/>
    <property type="evidence" value="ECO:0007669"/>
    <property type="project" value="InterPro"/>
</dbReference>
<proteinExistence type="inferred from homology"/>